<reference evidence="1" key="1">
    <citation type="submission" date="2022-11" db="UniProtKB">
        <authorList>
            <consortium name="EnsemblMetazoa"/>
        </authorList>
    </citation>
    <scope>IDENTIFICATION</scope>
</reference>
<dbReference type="Gene3D" id="3.40.50.150">
    <property type="entry name" value="Vaccinia Virus protein VP39"/>
    <property type="match status" value="1"/>
</dbReference>
<dbReference type="Proteomes" id="UP000887567">
    <property type="component" value="Unplaced"/>
</dbReference>
<dbReference type="SUPFAM" id="SSF53335">
    <property type="entry name" value="S-adenosyl-L-methionine-dependent methyltransferases"/>
    <property type="match status" value="1"/>
</dbReference>
<evidence type="ECO:0000313" key="1">
    <source>
        <dbReference type="EnsemblMetazoa" id="XP_028518033.1"/>
    </source>
</evidence>
<dbReference type="AlphaFoldDB" id="A0A913YSK3"/>
<dbReference type="KEGG" id="epa:110249225"/>
<protein>
    <submittedName>
        <fullName evidence="1">Uncharacterized protein</fullName>
    </submittedName>
</protein>
<sequence>MLPSTLDPRQKAKLSGQSSTTTRTFLLLYLLLLPKKSDGFLVMEAEQEIKTMKLYHDVERIYKELKELGYSMTDPLKVEDVSKFDEYHYYGTSAVMECIKRLGLSSYSEDFYKLSDFESAEIKSLLEDVYAPYLPSKDEYIKQMKDAGFTDIQFEDLTDSWRTFVNSRYNSFIAAKERHVGVLGQETYDALFYFYSKINAIFNESTHVGGCRIIASKA</sequence>
<name>A0A913YSK3_EXADI</name>
<organism evidence="1 2">
    <name type="scientific">Exaiptasia diaphana</name>
    <name type="common">Tropical sea anemone</name>
    <name type="synonym">Aiptasia pulchella</name>
    <dbReference type="NCBI Taxonomy" id="2652724"/>
    <lineage>
        <taxon>Eukaryota</taxon>
        <taxon>Metazoa</taxon>
        <taxon>Cnidaria</taxon>
        <taxon>Anthozoa</taxon>
        <taxon>Hexacorallia</taxon>
        <taxon>Actiniaria</taxon>
        <taxon>Aiptasiidae</taxon>
        <taxon>Exaiptasia</taxon>
    </lineage>
</organism>
<dbReference type="GeneID" id="110249225"/>
<dbReference type="InterPro" id="IPR029063">
    <property type="entry name" value="SAM-dependent_MTases_sf"/>
</dbReference>
<evidence type="ECO:0000313" key="2">
    <source>
        <dbReference type="Proteomes" id="UP000887567"/>
    </source>
</evidence>
<keyword evidence="2" id="KW-1185">Reference proteome</keyword>
<proteinExistence type="predicted"/>
<dbReference type="EnsemblMetazoa" id="XM_028662232.1">
    <property type="protein sequence ID" value="XP_028518033.1"/>
    <property type="gene ID" value="LOC110249225"/>
</dbReference>
<accession>A0A913YSK3</accession>
<dbReference type="OrthoDB" id="8300214at2759"/>
<dbReference type="RefSeq" id="XP_028518033.1">
    <property type="nucleotide sequence ID" value="XM_028662232.1"/>
</dbReference>